<feature type="compositionally biased region" description="Basic and acidic residues" evidence="2">
    <location>
        <begin position="112"/>
        <end position="129"/>
    </location>
</feature>
<dbReference type="KEGG" id="tad:TRIADDRAFT_56633"/>
<protein>
    <submittedName>
        <fullName evidence="3">Uncharacterized protein</fullName>
    </submittedName>
</protein>
<keyword evidence="4" id="KW-1185">Reference proteome</keyword>
<organism evidence="3 4">
    <name type="scientific">Trichoplax adhaerens</name>
    <name type="common">Trichoplax reptans</name>
    <dbReference type="NCBI Taxonomy" id="10228"/>
    <lineage>
        <taxon>Eukaryota</taxon>
        <taxon>Metazoa</taxon>
        <taxon>Placozoa</taxon>
        <taxon>Uniplacotomia</taxon>
        <taxon>Trichoplacea</taxon>
        <taxon>Trichoplacidae</taxon>
        <taxon>Trichoplax</taxon>
    </lineage>
</organism>
<evidence type="ECO:0000256" key="2">
    <source>
        <dbReference type="SAM" id="MobiDB-lite"/>
    </source>
</evidence>
<evidence type="ECO:0000256" key="1">
    <source>
        <dbReference type="ARBA" id="ARBA00023054"/>
    </source>
</evidence>
<evidence type="ECO:0000313" key="4">
    <source>
        <dbReference type="Proteomes" id="UP000009022"/>
    </source>
</evidence>
<name>B3RYP8_TRIAD</name>
<feature type="region of interest" description="Disordered" evidence="2">
    <location>
        <begin position="62"/>
        <end position="129"/>
    </location>
</feature>
<dbReference type="RefSeq" id="XP_002112971.1">
    <property type="nucleotide sequence ID" value="XM_002112935.1"/>
</dbReference>
<dbReference type="OrthoDB" id="333551at2759"/>
<dbReference type="InterPro" id="IPR025066">
    <property type="entry name" value="CCDC174-like"/>
</dbReference>
<dbReference type="AlphaFoldDB" id="B3RYP8"/>
<keyword evidence="1" id="KW-0175">Coiled coil</keyword>
<dbReference type="Proteomes" id="UP000009022">
    <property type="component" value="Unassembled WGS sequence"/>
</dbReference>
<reference evidence="3 4" key="1">
    <citation type="journal article" date="2008" name="Nature">
        <title>The Trichoplax genome and the nature of placozoans.</title>
        <authorList>
            <person name="Srivastava M."/>
            <person name="Begovic E."/>
            <person name="Chapman J."/>
            <person name="Putnam N.H."/>
            <person name="Hellsten U."/>
            <person name="Kawashima T."/>
            <person name="Kuo A."/>
            <person name="Mitros T."/>
            <person name="Salamov A."/>
            <person name="Carpenter M.L."/>
            <person name="Signorovitch A.Y."/>
            <person name="Moreno M.A."/>
            <person name="Kamm K."/>
            <person name="Grimwood J."/>
            <person name="Schmutz J."/>
            <person name="Shapiro H."/>
            <person name="Grigoriev I.V."/>
            <person name="Buss L.W."/>
            <person name="Schierwater B."/>
            <person name="Dellaporta S.L."/>
            <person name="Rokhsar D.S."/>
        </authorList>
    </citation>
    <scope>NUCLEOTIDE SEQUENCE [LARGE SCALE GENOMIC DNA]</scope>
    <source>
        <strain evidence="3 4">Grell-BS-1999</strain>
    </source>
</reference>
<feature type="compositionally biased region" description="Basic and acidic residues" evidence="2">
    <location>
        <begin position="95"/>
        <end position="104"/>
    </location>
</feature>
<dbReference type="Pfam" id="PF13300">
    <property type="entry name" value="DUF4078"/>
    <property type="match status" value="1"/>
</dbReference>
<proteinExistence type="predicted"/>
<evidence type="ECO:0000313" key="3">
    <source>
        <dbReference type="EMBL" id="EDV25081.1"/>
    </source>
</evidence>
<dbReference type="PANTHER" id="PTHR15885">
    <property type="entry name" value="COILED-COIL DOMAIN-CONTAINING PROTEIN 174"/>
    <property type="match status" value="1"/>
</dbReference>
<dbReference type="PANTHER" id="PTHR15885:SF1">
    <property type="entry name" value="COILED-COIL DOMAIN-CONTAINING PROTEIN 174"/>
    <property type="match status" value="1"/>
</dbReference>
<feature type="compositionally biased region" description="Basic and acidic residues" evidence="2">
    <location>
        <begin position="67"/>
        <end position="82"/>
    </location>
</feature>
<dbReference type="GeneID" id="6754184"/>
<dbReference type="STRING" id="10228.B3RYP8"/>
<feature type="region of interest" description="Disordered" evidence="2">
    <location>
        <begin position="24"/>
        <end position="45"/>
    </location>
</feature>
<dbReference type="InParanoid" id="B3RYP8"/>
<sequence>MGIGHFKFATDESKRQEQFQQLNNLREQTLDQRTKRQHLKEKRKAALDARLAKVKLRKGISDAFDEEVSKDNDSDDSKKMQDEETAATISPAVRVELHDNRKSMEQQSELQNDTKTDTSKKVKKYDPSQERLAEFAPPAEYFENSPVNQRRHQQSFKKPSFAFNSYNHTWNWQPYPSVIGAPPPIPPTDTGFQYKCHDTDLNRSNLDPRTSKQRAYTVPVTSVETSNADNYSTTTINEKDIQNLISFYRNSTD</sequence>
<accession>B3RYP8</accession>
<gene>
    <name evidence="3" type="ORF">TRIADDRAFT_56633</name>
</gene>
<dbReference type="HOGENOM" id="CLU_1099738_0_0_1"/>
<dbReference type="CTD" id="6754184"/>
<dbReference type="EMBL" id="DS985245">
    <property type="protein sequence ID" value="EDV25081.1"/>
    <property type="molecule type" value="Genomic_DNA"/>
</dbReference>